<dbReference type="GO" id="GO:0006207">
    <property type="term" value="P:'de novo' pyrimidine nucleobase biosynthetic process"/>
    <property type="evidence" value="ECO:0007669"/>
    <property type="project" value="UniProtKB-UniRule"/>
</dbReference>
<evidence type="ECO:0000256" key="6">
    <source>
        <dbReference type="ARBA" id="ARBA00023002"/>
    </source>
</evidence>
<evidence type="ECO:0000256" key="3">
    <source>
        <dbReference type="ARBA" id="ARBA00022630"/>
    </source>
</evidence>
<evidence type="ECO:0000256" key="4">
    <source>
        <dbReference type="ARBA" id="ARBA00022643"/>
    </source>
</evidence>
<keyword evidence="7" id="KW-0472">Membrane</keyword>
<dbReference type="EC" id="1.3.5.2" evidence="8"/>
<dbReference type="PANTHER" id="PTHR48109">
    <property type="entry name" value="DIHYDROOROTATE DEHYDROGENASE (QUINONE), MITOCHONDRIAL-RELATED"/>
    <property type="match status" value="1"/>
</dbReference>
<sequence>MSFYTSVLRPALFRLDPERVHHLAIGLAARAGAVAPLLRAVTAVDDPRLAVTVGGLTFPTPIGLSAGFDKNGDAVASLAALGFGFVEVGSVSAEPSNGNPPPRLFRLPADRALAVAYGVPNAGAAAVSRRLAGQRLPVPLGLNIVGTNRGPGAPVICDDALIAEYMQAARLLAPVSDYLMFNLSCPNTTDGRDFFADPVRLDAWLTALDETDYAPRPSFLKVSPLGGVAMIEQLLEIVGRHRKITGFMFNLPSGKPAGLTTPRAVWERMPGAVSGPPSAALLDDCLVECCRRMDRGRYVLFASGGVSTAADAYAKIRKGASLVALLTALVYEGPGVVRRVTRGLLDLMDRDGVKHISEVVGVDVR</sequence>
<evidence type="ECO:0000256" key="8">
    <source>
        <dbReference type="NCBIfam" id="TIGR01036"/>
    </source>
</evidence>
<reference evidence="11" key="1">
    <citation type="submission" date="2018-10" db="EMBL/GenBank/DDBJ databases">
        <authorList>
            <person name="Peiro R."/>
            <person name="Begona"/>
            <person name="Cbmso G."/>
            <person name="Lopez M."/>
            <person name="Gonzalez S."/>
            <person name="Sacristan E."/>
            <person name="Castillo E."/>
        </authorList>
    </citation>
    <scope>NUCLEOTIDE SEQUENCE [LARGE SCALE GENOMIC DNA]</scope>
</reference>
<protein>
    <recommendedName>
        <fullName evidence="8">Dihydroorotate dehydrogenase (quinone)</fullName>
        <ecNumber evidence="8">1.3.5.2</ecNumber>
    </recommendedName>
</protein>
<keyword evidence="3" id="KW-0285">Flavoprotein</keyword>
<dbReference type="PANTHER" id="PTHR48109:SF4">
    <property type="entry name" value="DIHYDROOROTATE DEHYDROGENASE (QUINONE), MITOCHONDRIAL"/>
    <property type="match status" value="1"/>
</dbReference>
<dbReference type="SUPFAM" id="SSF51395">
    <property type="entry name" value="FMN-linked oxidoreductases"/>
    <property type="match status" value="1"/>
</dbReference>
<evidence type="ECO:0000313" key="10">
    <source>
        <dbReference type="EMBL" id="VCU08218.1"/>
    </source>
</evidence>
<dbReference type="CDD" id="cd04738">
    <property type="entry name" value="DHOD_2_like"/>
    <property type="match status" value="1"/>
</dbReference>
<name>A0A447CSL2_9BRAD</name>
<dbReference type="RefSeq" id="WP_129608915.1">
    <property type="nucleotide sequence ID" value="NZ_UWOC01000137.1"/>
</dbReference>
<dbReference type="Gene3D" id="3.20.20.70">
    <property type="entry name" value="Aldolase class I"/>
    <property type="match status" value="1"/>
</dbReference>
<evidence type="ECO:0000259" key="9">
    <source>
        <dbReference type="Pfam" id="PF01180"/>
    </source>
</evidence>
<dbReference type="InterPro" id="IPR050074">
    <property type="entry name" value="DHO_dehydrogenase"/>
</dbReference>
<evidence type="ECO:0000256" key="5">
    <source>
        <dbReference type="ARBA" id="ARBA00022975"/>
    </source>
</evidence>
<evidence type="ECO:0000256" key="7">
    <source>
        <dbReference type="ARBA" id="ARBA00023136"/>
    </source>
</evidence>
<dbReference type="GO" id="GO:0005737">
    <property type="term" value="C:cytoplasm"/>
    <property type="evidence" value="ECO:0007669"/>
    <property type="project" value="InterPro"/>
</dbReference>
<dbReference type="InterPro" id="IPR005720">
    <property type="entry name" value="Dihydroorotate_DH_cat"/>
</dbReference>
<dbReference type="AlphaFoldDB" id="A0A447CSL2"/>
<keyword evidence="5" id="KW-0665">Pyrimidine biosynthesis</keyword>
<dbReference type="InterPro" id="IPR013785">
    <property type="entry name" value="Aldolase_TIM"/>
</dbReference>
<comment type="caution">
    <text evidence="10">The sequence shown here is derived from an EMBL/GenBank/DDBJ whole genome shotgun (WGS) entry which is preliminary data.</text>
</comment>
<evidence type="ECO:0000256" key="2">
    <source>
        <dbReference type="ARBA" id="ARBA00004725"/>
    </source>
</evidence>
<keyword evidence="11" id="KW-1185">Reference proteome</keyword>
<evidence type="ECO:0000256" key="1">
    <source>
        <dbReference type="ARBA" id="ARBA00001917"/>
    </source>
</evidence>
<dbReference type="GO" id="GO:0009220">
    <property type="term" value="P:pyrimidine ribonucleotide biosynthetic process"/>
    <property type="evidence" value="ECO:0007669"/>
    <property type="project" value="UniProtKB-UniRule"/>
</dbReference>
<dbReference type="GO" id="GO:0005886">
    <property type="term" value="C:plasma membrane"/>
    <property type="evidence" value="ECO:0007669"/>
    <property type="project" value="TreeGrafter"/>
</dbReference>
<dbReference type="EMBL" id="UWOC01000137">
    <property type="protein sequence ID" value="VCU08218.1"/>
    <property type="molecule type" value="Genomic_DNA"/>
</dbReference>
<feature type="domain" description="Dihydroorotate dehydrogenase catalytic" evidence="9">
    <location>
        <begin position="49"/>
        <end position="348"/>
    </location>
</feature>
<dbReference type="GO" id="GO:0106430">
    <property type="term" value="F:dihydroorotate dehydrogenase (quinone) activity"/>
    <property type="evidence" value="ECO:0007669"/>
    <property type="project" value="UniProtKB-EC"/>
</dbReference>
<gene>
    <name evidence="10" type="primary">pyrD_3</name>
    <name evidence="10" type="ORF">RHODGE_RHODGE_02077</name>
</gene>
<organism evidence="10 11">
    <name type="scientific">Rhodoplanes serenus</name>
    <dbReference type="NCBI Taxonomy" id="200615"/>
    <lineage>
        <taxon>Bacteria</taxon>
        <taxon>Pseudomonadati</taxon>
        <taxon>Pseudomonadota</taxon>
        <taxon>Alphaproteobacteria</taxon>
        <taxon>Hyphomicrobiales</taxon>
        <taxon>Nitrobacteraceae</taxon>
        <taxon>Rhodoplanes</taxon>
    </lineage>
</organism>
<dbReference type="Proteomes" id="UP000289200">
    <property type="component" value="Unassembled WGS sequence"/>
</dbReference>
<keyword evidence="6" id="KW-0560">Oxidoreductase</keyword>
<dbReference type="Pfam" id="PF01180">
    <property type="entry name" value="DHO_dh"/>
    <property type="match status" value="1"/>
</dbReference>
<dbReference type="NCBIfam" id="TIGR01036">
    <property type="entry name" value="pyrD_sub2"/>
    <property type="match status" value="1"/>
</dbReference>
<comment type="pathway">
    <text evidence="2">Pyrimidine metabolism; UMP biosynthesis via de novo pathway.</text>
</comment>
<accession>A0A447CSL2</accession>
<dbReference type="InterPro" id="IPR005719">
    <property type="entry name" value="Dihydroorotate_DH_2"/>
</dbReference>
<dbReference type="OrthoDB" id="9794954at2"/>
<evidence type="ECO:0000313" key="11">
    <source>
        <dbReference type="Proteomes" id="UP000289200"/>
    </source>
</evidence>
<dbReference type="NCBIfam" id="NF003652">
    <property type="entry name" value="PRK05286.2-5"/>
    <property type="match status" value="1"/>
</dbReference>
<comment type="cofactor">
    <cofactor evidence="1">
        <name>FMN</name>
        <dbReference type="ChEBI" id="CHEBI:58210"/>
    </cofactor>
</comment>
<proteinExistence type="predicted"/>
<keyword evidence="4" id="KW-0288">FMN</keyword>